<dbReference type="GO" id="GO:0030253">
    <property type="term" value="P:protein secretion by the type I secretion system"/>
    <property type="evidence" value="ECO:0007669"/>
    <property type="project" value="InterPro"/>
</dbReference>
<evidence type="ECO:0000259" key="10">
    <source>
        <dbReference type="PROSITE" id="PS50929"/>
    </source>
</evidence>
<dbReference type="NCBIfam" id="TIGR01842">
    <property type="entry name" value="type_I_sec_PrtD"/>
    <property type="match status" value="1"/>
</dbReference>
<dbReference type="Pfam" id="PF00664">
    <property type="entry name" value="ABC_membrane"/>
    <property type="match status" value="1"/>
</dbReference>
<keyword evidence="3 8" id="KW-0812">Transmembrane</keyword>
<evidence type="ECO:0000256" key="2">
    <source>
        <dbReference type="ARBA" id="ARBA00005417"/>
    </source>
</evidence>
<evidence type="ECO:0000256" key="5">
    <source>
        <dbReference type="ARBA" id="ARBA00022840"/>
    </source>
</evidence>
<evidence type="ECO:0000256" key="3">
    <source>
        <dbReference type="ARBA" id="ARBA00022692"/>
    </source>
</evidence>
<dbReference type="Gene3D" id="1.20.1560.10">
    <property type="entry name" value="ABC transporter type 1, transmembrane domain"/>
    <property type="match status" value="1"/>
</dbReference>
<evidence type="ECO:0000256" key="6">
    <source>
        <dbReference type="ARBA" id="ARBA00022989"/>
    </source>
</evidence>
<dbReference type="Gene3D" id="3.40.50.300">
    <property type="entry name" value="P-loop containing nucleotide triphosphate hydrolases"/>
    <property type="match status" value="1"/>
</dbReference>
<comment type="subcellular location">
    <subcellularLocation>
        <location evidence="1">Cell membrane</location>
        <topology evidence="1">Multi-pass membrane protein</topology>
    </subcellularLocation>
</comment>
<keyword evidence="11" id="KW-0614">Plasmid</keyword>
<dbReference type="SUPFAM" id="SSF90123">
    <property type="entry name" value="ABC transporter transmembrane region"/>
    <property type="match status" value="1"/>
</dbReference>
<feature type="domain" description="ABC transmembrane type-1" evidence="10">
    <location>
        <begin position="24"/>
        <end position="302"/>
    </location>
</feature>
<organism evidence="11 12">
    <name type="scientific">Agrobacterium larrymoorei</name>
    <dbReference type="NCBI Taxonomy" id="160699"/>
    <lineage>
        <taxon>Bacteria</taxon>
        <taxon>Pseudomonadati</taxon>
        <taxon>Pseudomonadota</taxon>
        <taxon>Alphaproteobacteria</taxon>
        <taxon>Hyphomicrobiales</taxon>
        <taxon>Rhizobiaceae</taxon>
        <taxon>Rhizobium/Agrobacterium group</taxon>
        <taxon>Agrobacterium</taxon>
    </lineage>
</organism>
<keyword evidence="4" id="KW-0547">Nucleotide-binding</keyword>
<dbReference type="EMBL" id="CP124735">
    <property type="protein sequence ID" value="WHA43969.1"/>
    <property type="molecule type" value="Genomic_DNA"/>
</dbReference>
<feature type="transmembrane region" description="Helical" evidence="8">
    <location>
        <begin position="147"/>
        <end position="176"/>
    </location>
</feature>
<dbReference type="RefSeq" id="WP_137395757.1">
    <property type="nucleotide sequence ID" value="NZ_CP124735.1"/>
</dbReference>
<keyword evidence="6 8" id="KW-1133">Transmembrane helix</keyword>
<evidence type="ECO:0000256" key="8">
    <source>
        <dbReference type="SAM" id="Phobius"/>
    </source>
</evidence>
<dbReference type="PROSITE" id="PS00211">
    <property type="entry name" value="ABC_TRANSPORTER_1"/>
    <property type="match status" value="1"/>
</dbReference>
<dbReference type="InterPro" id="IPR027417">
    <property type="entry name" value="P-loop_NTPase"/>
</dbReference>
<proteinExistence type="inferred from homology"/>
<feature type="transmembrane region" description="Helical" evidence="8">
    <location>
        <begin position="21"/>
        <end position="45"/>
    </location>
</feature>
<dbReference type="InterPro" id="IPR003439">
    <property type="entry name" value="ABC_transporter-like_ATP-bd"/>
</dbReference>
<dbReference type="SMART" id="SM00382">
    <property type="entry name" value="AAA"/>
    <property type="match status" value="1"/>
</dbReference>
<dbReference type="GO" id="GO:0005886">
    <property type="term" value="C:plasma membrane"/>
    <property type="evidence" value="ECO:0007669"/>
    <property type="project" value="UniProtKB-SubCell"/>
</dbReference>
<name>A0AAF0HBB9_9HYPH</name>
<evidence type="ECO:0000256" key="7">
    <source>
        <dbReference type="ARBA" id="ARBA00023136"/>
    </source>
</evidence>
<dbReference type="GO" id="GO:0140359">
    <property type="term" value="F:ABC-type transporter activity"/>
    <property type="evidence" value="ECO:0007669"/>
    <property type="project" value="InterPro"/>
</dbReference>
<dbReference type="PANTHER" id="PTHR24221">
    <property type="entry name" value="ATP-BINDING CASSETTE SUB-FAMILY B"/>
    <property type="match status" value="1"/>
</dbReference>
<dbReference type="GO" id="GO:0034040">
    <property type="term" value="F:ATPase-coupled lipid transmembrane transporter activity"/>
    <property type="evidence" value="ECO:0007669"/>
    <property type="project" value="TreeGrafter"/>
</dbReference>
<dbReference type="PROSITE" id="PS50929">
    <property type="entry name" value="ABC_TM1F"/>
    <property type="match status" value="1"/>
</dbReference>
<keyword evidence="7 8" id="KW-0472">Membrane</keyword>
<sequence>MAFKFQSKEDLTREAFRRSRSGLVAIGLASALINVLYLTSSFFMLQVYDRVIPSHSIPSLIALGILAAALYAFQGAFELFRSRMLTRVSGVFDEVLGQRVFKVMLKTPIKTSGANDGLMVMRDFDQVRTFLSGTGPAAFFDLPWMPIYIGICFLFHPVVGIIAVCGALILIFITVLTNLTALAADRKVHDVWNQRNVLMGAALRNAEVVEAMGMSNDLARDWEDYNQRYRTLCRNSADSGSAYAIVSKIFRIALQSGVLAAGAVLVIENQASGGIIIASSILTSRALAPVEQVIASWRGFVLAQQSWKRIREIFDTIPEVSQPLTLPAPKETLSVQKLSTGPANAQQAIVSDISFTLHAGSAVGIIGPSASGKSSLSRALTGIWPIYRGSMRLDGAALDQWDESSRGQHIGYLPQGIELFTGTVSQNISRYRQDATPEAVVAAARAARVHDLILNLPQGYDTDIGLNGSLLSAGQRQRIALARALYGNPFLVILDEPNSNLDTEGEEALSTAISDVRARGGIVIVIAHRPSALVAVDHILMMKDGRAVAFGLKEDVLPKFLRRDSVMAAESRPVTLKVVGEGQE</sequence>
<comment type="similarity">
    <text evidence="2">Belongs to the ABC transporter superfamily.</text>
</comment>
<gene>
    <name evidence="11" type="ORF">CFBP5477_022895</name>
</gene>
<accession>A0AAF0HBB9</accession>
<reference evidence="11" key="1">
    <citation type="submission" date="2023-05" db="EMBL/GenBank/DDBJ databases">
        <title>Complete genome sequence of Agrobacterium larrymoorei CFBP5477.</title>
        <authorList>
            <person name="Yen H.-C."/>
            <person name="Chou L."/>
            <person name="Lin Y.-C."/>
            <person name="Lai E.-M."/>
            <person name="Kuo C.-H."/>
        </authorList>
    </citation>
    <scope>NUCLEOTIDE SEQUENCE</scope>
    <source>
        <strain evidence="11">CFBP5477</strain>
        <plasmid evidence="11">pAlCFBP5477</plasmid>
    </source>
</reference>
<dbReference type="Proteomes" id="UP000298664">
    <property type="component" value="Plasmid pAlCFBP5477"/>
</dbReference>
<dbReference type="GO" id="GO:0030256">
    <property type="term" value="C:type I protein secretion system complex"/>
    <property type="evidence" value="ECO:0007669"/>
    <property type="project" value="InterPro"/>
</dbReference>
<dbReference type="InterPro" id="IPR017871">
    <property type="entry name" value="ABC_transporter-like_CS"/>
</dbReference>
<keyword evidence="5" id="KW-0067">ATP-binding</keyword>
<dbReference type="InterPro" id="IPR003593">
    <property type="entry name" value="AAA+_ATPase"/>
</dbReference>
<evidence type="ECO:0000259" key="9">
    <source>
        <dbReference type="PROSITE" id="PS50893"/>
    </source>
</evidence>
<evidence type="ECO:0000313" key="12">
    <source>
        <dbReference type="Proteomes" id="UP000298664"/>
    </source>
</evidence>
<dbReference type="SUPFAM" id="SSF52540">
    <property type="entry name" value="P-loop containing nucleoside triphosphate hydrolases"/>
    <property type="match status" value="1"/>
</dbReference>
<dbReference type="InterPro" id="IPR039421">
    <property type="entry name" value="Type_1_exporter"/>
</dbReference>
<dbReference type="InterPro" id="IPR011527">
    <property type="entry name" value="ABC1_TM_dom"/>
</dbReference>
<dbReference type="InterPro" id="IPR010128">
    <property type="entry name" value="ATPase_T1SS_PrtD-like"/>
</dbReference>
<dbReference type="GO" id="GO:0005524">
    <property type="term" value="F:ATP binding"/>
    <property type="evidence" value="ECO:0007669"/>
    <property type="project" value="UniProtKB-KW"/>
</dbReference>
<geneLocation type="plasmid" evidence="11 12">
    <name>pAlCFBP5477</name>
</geneLocation>
<evidence type="ECO:0000256" key="1">
    <source>
        <dbReference type="ARBA" id="ARBA00004651"/>
    </source>
</evidence>
<dbReference type="PROSITE" id="PS50893">
    <property type="entry name" value="ABC_TRANSPORTER_2"/>
    <property type="match status" value="1"/>
</dbReference>
<dbReference type="InterPro" id="IPR036640">
    <property type="entry name" value="ABC1_TM_sf"/>
</dbReference>
<feature type="domain" description="ABC transporter" evidence="9">
    <location>
        <begin position="333"/>
        <end position="569"/>
    </location>
</feature>
<feature type="transmembrane region" description="Helical" evidence="8">
    <location>
        <begin position="57"/>
        <end position="77"/>
    </location>
</feature>
<evidence type="ECO:0000313" key="11">
    <source>
        <dbReference type="EMBL" id="WHA43969.1"/>
    </source>
</evidence>
<dbReference type="Pfam" id="PF00005">
    <property type="entry name" value="ABC_tran"/>
    <property type="match status" value="1"/>
</dbReference>
<protein>
    <submittedName>
        <fullName evidence="11">Type I secretion system permease/ATPase</fullName>
    </submittedName>
</protein>
<dbReference type="GO" id="GO:0016887">
    <property type="term" value="F:ATP hydrolysis activity"/>
    <property type="evidence" value="ECO:0007669"/>
    <property type="project" value="InterPro"/>
</dbReference>
<dbReference type="AlphaFoldDB" id="A0AAF0HBB9"/>
<dbReference type="PANTHER" id="PTHR24221:SF248">
    <property type="entry name" value="ABC TRANSPORTER TRANSMEMBRANE REGION"/>
    <property type="match status" value="1"/>
</dbReference>
<evidence type="ECO:0000256" key="4">
    <source>
        <dbReference type="ARBA" id="ARBA00022741"/>
    </source>
</evidence>